<proteinExistence type="predicted"/>
<dbReference type="PANTHER" id="PTHR34136">
    <property type="match status" value="1"/>
</dbReference>
<sequence length="276" mass="30320">MLEGGTEPRTATGTRRSAPVIREASCCGVRITACSFEDAVAAVIGIPAKGDDEAPVTDAGSAIHLCNAYTLALADRDARLKSTLNTARFNFPDGWPVARLTRQRTRLSEANSQKISGPDLFQAVLSAGRDHDVKHYFLGSTPEVLEALERSVRKAYPGVQIAGVESPPFRELTPDERAEQRLRIIASGADLVWVGLGTPKQDWEVERLAAEIPAVFLAVGAAFDFLAGLKPRAPRWMGDYGVEWIFRLVSEPKRLWKRYLVGNPQFILSVLRNRGH</sequence>
<gene>
    <name evidence="3" type="ordered locus">FraEuI1c_0193</name>
</gene>
<accession>E3J4W2</accession>
<evidence type="ECO:0000313" key="4">
    <source>
        <dbReference type="Proteomes" id="UP000002484"/>
    </source>
</evidence>
<keyword evidence="2 3" id="KW-0808">Transferase</keyword>
<protein>
    <submittedName>
        <fullName evidence="3">Glycosyl transferase, WecB/TagA/CpsF family</fullName>
    </submittedName>
</protein>
<dbReference type="InParanoid" id="E3J4W2"/>
<organism evidence="3 4">
    <name type="scientific">Pseudofrankia inefficax (strain DSM 45817 / CECT 9037 / DDB 130130 / EuI1c)</name>
    <name type="common">Frankia inefficax</name>
    <dbReference type="NCBI Taxonomy" id="298654"/>
    <lineage>
        <taxon>Bacteria</taxon>
        <taxon>Bacillati</taxon>
        <taxon>Actinomycetota</taxon>
        <taxon>Actinomycetes</taxon>
        <taxon>Frankiales</taxon>
        <taxon>Frankiaceae</taxon>
        <taxon>Pseudofrankia</taxon>
    </lineage>
</organism>
<dbReference type="EMBL" id="CP002299">
    <property type="protein sequence ID" value="ADP78281.1"/>
    <property type="molecule type" value="Genomic_DNA"/>
</dbReference>
<keyword evidence="4" id="KW-1185">Reference proteome</keyword>
<evidence type="ECO:0000256" key="2">
    <source>
        <dbReference type="ARBA" id="ARBA00022679"/>
    </source>
</evidence>
<dbReference type="NCBIfam" id="TIGR00696">
    <property type="entry name" value="wecG_tagA_cpsF"/>
    <property type="match status" value="1"/>
</dbReference>
<dbReference type="KEGG" id="fri:FraEuI1c_0193"/>
<dbReference type="PANTHER" id="PTHR34136:SF1">
    <property type="entry name" value="UDP-N-ACETYL-D-MANNOSAMINURONIC ACID TRANSFERASE"/>
    <property type="match status" value="1"/>
</dbReference>
<dbReference type="HOGENOM" id="CLU_063203_0_1_11"/>
<dbReference type="RefSeq" id="WP_013421404.1">
    <property type="nucleotide sequence ID" value="NC_014666.1"/>
</dbReference>
<dbReference type="GO" id="GO:0016758">
    <property type="term" value="F:hexosyltransferase activity"/>
    <property type="evidence" value="ECO:0007669"/>
    <property type="project" value="TreeGrafter"/>
</dbReference>
<dbReference type="CDD" id="cd06533">
    <property type="entry name" value="Glyco_transf_WecG_TagA"/>
    <property type="match status" value="1"/>
</dbReference>
<dbReference type="InterPro" id="IPR004629">
    <property type="entry name" value="WecG_TagA_CpsF"/>
</dbReference>
<reference evidence="3 4" key="1">
    <citation type="submission" date="2010-10" db="EMBL/GenBank/DDBJ databases">
        <title>Complete sequence of Frankia sp. EuI1c.</title>
        <authorList>
            <consortium name="US DOE Joint Genome Institute"/>
            <person name="Lucas S."/>
            <person name="Copeland A."/>
            <person name="Lapidus A."/>
            <person name="Cheng J.-F."/>
            <person name="Bruce D."/>
            <person name="Goodwin L."/>
            <person name="Pitluck S."/>
            <person name="Chertkov O."/>
            <person name="Detter J.C."/>
            <person name="Han C."/>
            <person name="Tapia R."/>
            <person name="Land M."/>
            <person name="Hauser L."/>
            <person name="Jeffries C."/>
            <person name="Kyrpides N."/>
            <person name="Ivanova N."/>
            <person name="Mikhailova N."/>
            <person name="Beauchemin N."/>
            <person name="Sen A."/>
            <person name="Sur S.A."/>
            <person name="Gtari M."/>
            <person name="Wall L."/>
            <person name="Tisa L."/>
            <person name="Woyke T."/>
        </authorList>
    </citation>
    <scope>NUCLEOTIDE SEQUENCE [LARGE SCALE GENOMIC DNA]</scope>
    <source>
        <strain evidence="4">DSM 45817 / CECT 9037 / EuI1c</strain>
    </source>
</reference>
<evidence type="ECO:0000313" key="3">
    <source>
        <dbReference type="EMBL" id="ADP78281.1"/>
    </source>
</evidence>
<dbReference type="STRING" id="298654.FraEuI1c_0193"/>
<dbReference type="AlphaFoldDB" id="E3J4W2"/>
<keyword evidence="1" id="KW-0328">Glycosyltransferase</keyword>
<dbReference type="Proteomes" id="UP000002484">
    <property type="component" value="Chromosome"/>
</dbReference>
<dbReference type="CAZy" id="GT26">
    <property type="family name" value="Glycosyltransferase Family 26"/>
</dbReference>
<evidence type="ECO:0000256" key="1">
    <source>
        <dbReference type="ARBA" id="ARBA00022676"/>
    </source>
</evidence>
<dbReference type="Pfam" id="PF03808">
    <property type="entry name" value="Glyco_tran_WecG"/>
    <property type="match status" value="1"/>
</dbReference>
<dbReference type="eggNOG" id="COG1922">
    <property type="taxonomic scope" value="Bacteria"/>
</dbReference>
<name>E3J4W2_PSEI1</name>